<sequence>MLEDEDRKKTRKGTTSCIEYGGKFDAFGEVMHKPVTESKVASLSKAVRDIESKLGYQSTETSEQTLHHPGSTPGADESDDSSSISDLISTDPPSHLRSLFQNDWVSVESKQLHDRQSKASAQLLDMARDTLQKLIPSKDEVSGIAKSASRWLVLLHNLLPQPFAVTSQQEMLEKYDEMHKPDVDAISLASWLLTIAITAQQIPERNGSPAFQLRSYQWYVSFHRTVFDTVERTIISHDRLISTIKGIGLAMHFFRLQMSQGNFQKAWLRLRHFIAIAEIMGLPKAFQAAQLNASNGPTGNEMQLQKAQLWQSLCAADGLAGMVINLPACTSLYQQTKTQALVIDSVVQPRVYLSRLTDVTTKIQYRDDMTTTQGSSAELYASVLELDRQLKVLASETPKSWWVVNVQHVESDHVVQFWHYCISMRVHLSFAMRQDPGELYTYSRLACMEACESVLERYQFIRRDLPTGIFISQALDLQAFTATVVLLLTSHILSYKDRSNFGIVKTKVDSVVAQTIKLMDEKAKDLAGFKIAQHGVTTIRSLIRLLQKDDEVSNVQELTLKIPLLGKVHIRRNSYTSQTPKKNKQPSFSIPSNLALRRLNERLTSEEYGHPPPNVDGHLESVARSQGEWQWDPLSWSIEDNYEDFFQDSLMSEDIDQFPMWPNNYSGFQLNN</sequence>
<dbReference type="PANTHER" id="PTHR47840:SF3">
    <property type="entry name" value="ZN(II)2CYS6 TRANSCRIPTION FACTOR (EUROFUNG)"/>
    <property type="match status" value="1"/>
</dbReference>
<feature type="compositionally biased region" description="Polar residues" evidence="1">
    <location>
        <begin position="55"/>
        <end position="64"/>
    </location>
</feature>
<accession>A0A8H4W6M8</accession>
<name>A0A8H4W6M8_9HELO</name>
<evidence type="ECO:0008006" key="4">
    <source>
        <dbReference type="Google" id="ProtNLM"/>
    </source>
</evidence>
<evidence type="ECO:0000313" key="3">
    <source>
        <dbReference type="Proteomes" id="UP000566819"/>
    </source>
</evidence>
<comment type="caution">
    <text evidence="2">The sequence shown here is derived from an EMBL/GenBank/DDBJ whole genome shotgun (WGS) entry which is preliminary data.</text>
</comment>
<evidence type="ECO:0000256" key="1">
    <source>
        <dbReference type="SAM" id="MobiDB-lite"/>
    </source>
</evidence>
<feature type="region of interest" description="Disordered" evidence="1">
    <location>
        <begin position="54"/>
        <end position="88"/>
    </location>
</feature>
<proteinExistence type="predicted"/>
<keyword evidence="3" id="KW-1185">Reference proteome</keyword>
<dbReference type="OrthoDB" id="6509908at2759"/>
<gene>
    <name evidence="2" type="ORF">G7Y89_g1818</name>
</gene>
<dbReference type="Proteomes" id="UP000566819">
    <property type="component" value="Unassembled WGS sequence"/>
</dbReference>
<evidence type="ECO:0000313" key="2">
    <source>
        <dbReference type="EMBL" id="KAF4636268.1"/>
    </source>
</evidence>
<organism evidence="2 3">
    <name type="scientific">Cudoniella acicularis</name>
    <dbReference type="NCBI Taxonomy" id="354080"/>
    <lineage>
        <taxon>Eukaryota</taxon>
        <taxon>Fungi</taxon>
        <taxon>Dikarya</taxon>
        <taxon>Ascomycota</taxon>
        <taxon>Pezizomycotina</taxon>
        <taxon>Leotiomycetes</taxon>
        <taxon>Helotiales</taxon>
        <taxon>Tricladiaceae</taxon>
        <taxon>Cudoniella</taxon>
    </lineage>
</organism>
<dbReference type="AlphaFoldDB" id="A0A8H4W6M8"/>
<dbReference type="CDD" id="cd12148">
    <property type="entry name" value="fungal_TF_MHR"/>
    <property type="match status" value="1"/>
</dbReference>
<dbReference type="PANTHER" id="PTHR47840">
    <property type="entry name" value="ZN(II)2CYS6 TRANSCRIPTION FACTOR (EUROFUNG)-RELATED"/>
    <property type="match status" value="1"/>
</dbReference>
<dbReference type="EMBL" id="JAAMPI010000074">
    <property type="protein sequence ID" value="KAF4636268.1"/>
    <property type="molecule type" value="Genomic_DNA"/>
</dbReference>
<protein>
    <recommendedName>
        <fullName evidence="4">Transcription factor domain-containing protein</fullName>
    </recommendedName>
</protein>
<reference evidence="2 3" key="1">
    <citation type="submission" date="2020-03" db="EMBL/GenBank/DDBJ databases">
        <title>Draft Genome Sequence of Cudoniella acicularis.</title>
        <authorList>
            <person name="Buettner E."/>
            <person name="Kellner H."/>
        </authorList>
    </citation>
    <scope>NUCLEOTIDE SEQUENCE [LARGE SCALE GENOMIC DNA]</scope>
    <source>
        <strain evidence="2 3">DSM 108380</strain>
    </source>
</reference>